<dbReference type="PANTHER" id="PTHR33755:SF6">
    <property type="entry name" value="PLASMID STABILIZATION SYSTEM PROTEIN"/>
    <property type="match status" value="1"/>
</dbReference>
<name>A0A6P1ZMN7_9BACT</name>
<evidence type="ECO:0000256" key="1">
    <source>
        <dbReference type="ARBA" id="ARBA00006226"/>
    </source>
</evidence>
<organism evidence="4 5">
    <name type="scientific">Oceanidesulfovibrio marinus</name>
    <dbReference type="NCBI Taxonomy" id="370038"/>
    <lineage>
        <taxon>Bacteria</taxon>
        <taxon>Pseudomonadati</taxon>
        <taxon>Thermodesulfobacteriota</taxon>
        <taxon>Desulfovibrionia</taxon>
        <taxon>Desulfovibrionales</taxon>
        <taxon>Desulfovibrionaceae</taxon>
        <taxon>Oceanidesulfovibrio</taxon>
    </lineage>
</organism>
<sequence>MSSNVRWSSSALQDFTQTVEYIARDNPEAAALVARTILDMTGSLEAFPGRGRPGRVEGTRELLVPSYPYRIVYTETQPVSIVRILHDRQAP</sequence>
<reference evidence="4 5" key="1">
    <citation type="submission" date="2018-06" db="EMBL/GenBank/DDBJ databases">
        <title>Complete genome of Desulfovibrio marinus P48SEP.</title>
        <authorList>
            <person name="Crispim J.S."/>
            <person name="Vidigal P.M.P."/>
            <person name="Silva L.C.F."/>
            <person name="Araujo L.C."/>
            <person name="Laguardia C.N."/>
            <person name="Dias R.S."/>
            <person name="Sousa M.P."/>
            <person name="Paula S.O."/>
            <person name="Silva C."/>
        </authorList>
    </citation>
    <scope>NUCLEOTIDE SEQUENCE [LARGE SCALE GENOMIC DNA]</scope>
    <source>
        <strain evidence="4 5">P48SEP</strain>
    </source>
</reference>
<dbReference type="PANTHER" id="PTHR33755">
    <property type="entry name" value="TOXIN PARE1-RELATED"/>
    <property type="match status" value="1"/>
</dbReference>
<dbReference type="EMBL" id="CP039543">
    <property type="protein sequence ID" value="QJT09020.1"/>
    <property type="molecule type" value="Genomic_DNA"/>
</dbReference>
<reference evidence="3 6" key="2">
    <citation type="submission" date="2019-04" db="EMBL/GenBank/DDBJ databases">
        <title>Isolation and culture of sulfate reducing bacteria from the cold seep of the South China Sea.</title>
        <authorList>
            <person name="Sun C."/>
            <person name="Liu R."/>
        </authorList>
    </citation>
    <scope>NUCLEOTIDE SEQUENCE [LARGE SCALE GENOMIC DNA]</scope>
    <source>
        <strain evidence="3 6">CS1</strain>
    </source>
</reference>
<keyword evidence="2" id="KW-1277">Toxin-antitoxin system</keyword>
<evidence type="ECO:0000256" key="2">
    <source>
        <dbReference type="ARBA" id="ARBA00022649"/>
    </source>
</evidence>
<dbReference type="Pfam" id="PF05016">
    <property type="entry name" value="ParE_toxin"/>
    <property type="match status" value="1"/>
</dbReference>
<dbReference type="InterPro" id="IPR007712">
    <property type="entry name" value="RelE/ParE_toxin"/>
</dbReference>
<keyword evidence="6" id="KW-1185">Reference proteome</keyword>
<dbReference type="Proteomes" id="UP000503251">
    <property type="component" value="Chromosome"/>
</dbReference>
<evidence type="ECO:0000313" key="5">
    <source>
        <dbReference type="Proteomes" id="UP000434052"/>
    </source>
</evidence>
<dbReference type="RefSeq" id="WP_144233589.1">
    <property type="nucleotide sequence ID" value="NZ_CP039543.1"/>
</dbReference>
<dbReference type="Gene3D" id="3.30.2310.20">
    <property type="entry name" value="RelE-like"/>
    <property type="match status" value="1"/>
</dbReference>
<evidence type="ECO:0000313" key="4">
    <source>
        <dbReference type="EMBL" id="TVM36554.1"/>
    </source>
</evidence>
<accession>A0A6P1ZMN7</accession>
<dbReference type="InterPro" id="IPR051803">
    <property type="entry name" value="TA_system_RelE-like_toxin"/>
</dbReference>
<evidence type="ECO:0000313" key="6">
    <source>
        <dbReference type="Proteomes" id="UP000503251"/>
    </source>
</evidence>
<dbReference type="OrthoDB" id="9798046at2"/>
<proteinExistence type="inferred from homology"/>
<gene>
    <name evidence="4" type="ORF">DQK91_01100</name>
    <name evidence="3" type="ORF">E8L03_08790</name>
</gene>
<dbReference type="Proteomes" id="UP000434052">
    <property type="component" value="Unassembled WGS sequence"/>
</dbReference>
<protein>
    <submittedName>
        <fullName evidence="4">Type II toxin-antitoxin system RelE/ParE family toxin</fullName>
    </submittedName>
</protein>
<dbReference type="InterPro" id="IPR035093">
    <property type="entry name" value="RelE/ParE_toxin_dom_sf"/>
</dbReference>
<comment type="similarity">
    <text evidence="1">Belongs to the RelE toxin family.</text>
</comment>
<dbReference type="EMBL" id="QMIF01000001">
    <property type="protein sequence ID" value="TVM36554.1"/>
    <property type="molecule type" value="Genomic_DNA"/>
</dbReference>
<evidence type="ECO:0000313" key="3">
    <source>
        <dbReference type="EMBL" id="QJT09020.1"/>
    </source>
</evidence>
<dbReference type="AlphaFoldDB" id="A0A6P1ZMN7"/>